<dbReference type="KEGG" id="pei:H9L10_08025"/>
<gene>
    <name evidence="2" type="ORF">H9L10_08025</name>
</gene>
<dbReference type="CDD" id="cd06462">
    <property type="entry name" value="Peptidase_S24_S26"/>
    <property type="match status" value="1"/>
</dbReference>
<organism evidence="2 3">
    <name type="scientific">Phycicoccus endophyticus</name>
    <dbReference type="NCBI Taxonomy" id="1690220"/>
    <lineage>
        <taxon>Bacteria</taxon>
        <taxon>Bacillati</taxon>
        <taxon>Actinomycetota</taxon>
        <taxon>Actinomycetes</taxon>
        <taxon>Micrococcales</taxon>
        <taxon>Intrasporangiaceae</taxon>
        <taxon>Phycicoccus</taxon>
    </lineage>
</organism>
<reference evidence="2 3" key="1">
    <citation type="submission" date="2020-08" db="EMBL/GenBank/DDBJ databases">
        <title>Genome sequence of Phycicoccus endophyticus JCM 31784T.</title>
        <authorList>
            <person name="Hyun D.-W."/>
            <person name="Bae J.-W."/>
        </authorList>
    </citation>
    <scope>NUCLEOTIDE SEQUENCE [LARGE SCALE GENOMIC DNA]</scope>
    <source>
        <strain evidence="2 3">JCM 31784</strain>
    </source>
</reference>
<proteinExistence type="predicted"/>
<evidence type="ECO:0000256" key="1">
    <source>
        <dbReference type="SAM" id="MobiDB-lite"/>
    </source>
</evidence>
<dbReference type="EMBL" id="CP060712">
    <property type="protein sequence ID" value="QNN48305.1"/>
    <property type="molecule type" value="Genomic_DNA"/>
</dbReference>
<keyword evidence="3" id="KW-1185">Reference proteome</keyword>
<dbReference type="RefSeq" id="WP_166100445.1">
    <property type="nucleotide sequence ID" value="NZ_BMMY01000007.1"/>
</dbReference>
<feature type="region of interest" description="Disordered" evidence="1">
    <location>
        <begin position="1"/>
        <end position="20"/>
    </location>
</feature>
<accession>A0A7G9QY80</accession>
<evidence type="ECO:0000313" key="2">
    <source>
        <dbReference type="EMBL" id="QNN48305.1"/>
    </source>
</evidence>
<evidence type="ECO:0000313" key="3">
    <source>
        <dbReference type="Proteomes" id="UP000515976"/>
    </source>
</evidence>
<dbReference type="Proteomes" id="UP000515976">
    <property type="component" value="Chromosome"/>
</dbReference>
<name>A0A7G9QY80_9MICO</name>
<protein>
    <submittedName>
        <fullName evidence="2">S26 family signal peptidase</fullName>
    </submittedName>
</protein>
<sequence>MSARPATDPVPAPRAGTGSRRPGALLVLATALVAAGLVRGLLLESYHVPSAASVPTLEPGDRVLVLKTDRHPATDALVLDDDGGTLRVRRAGEPAASGAEPVGTLQWRYWPLDRLGALTAAGRS</sequence>
<dbReference type="AlphaFoldDB" id="A0A7G9QY80"/>